<evidence type="ECO:0000313" key="6">
    <source>
        <dbReference type="Proteomes" id="UP000693970"/>
    </source>
</evidence>
<dbReference type="SMART" id="SM00020">
    <property type="entry name" value="Tryp_SPc"/>
    <property type="match status" value="1"/>
</dbReference>
<feature type="domain" description="Peptidase S1" evidence="4">
    <location>
        <begin position="94"/>
        <end position="338"/>
    </location>
</feature>
<dbReference type="AlphaFoldDB" id="A0A9K3PYZ1"/>
<reference evidence="5" key="1">
    <citation type="journal article" date="2021" name="Sci. Rep.">
        <title>Diploid genomic architecture of Nitzschia inconspicua, an elite biomass production diatom.</title>
        <authorList>
            <person name="Oliver A."/>
            <person name="Podell S."/>
            <person name="Pinowska A."/>
            <person name="Traller J.C."/>
            <person name="Smith S.R."/>
            <person name="McClure R."/>
            <person name="Beliaev A."/>
            <person name="Bohutskyi P."/>
            <person name="Hill E.A."/>
            <person name="Rabines A."/>
            <person name="Zheng H."/>
            <person name="Allen L.Z."/>
            <person name="Kuo A."/>
            <person name="Grigoriev I.V."/>
            <person name="Allen A.E."/>
            <person name="Hazlebeck D."/>
            <person name="Allen E.E."/>
        </authorList>
    </citation>
    <scope>NUCLEOTIDE SEQUENCE</scope>
    <source>
        <strain evidence="5">Hildebrandi</strain>
    </source>
</reference>
<feature type="chain" id="PRO_5039947787" evidence="3">
    <location>
        <begin position="24"/>
        <end position="482"/>
    </location>
</feature>
<dbReference type="OrthoDB" id="122635at2759"/>
<dbReference type="EMBL" id="JAGRRH010000009">
    <property type="protein sequence ID" value="KAG7364843.1"/>
    <property type="molecule type" value="Genomic_DNA"/>
</dbReference>
<keyword evidence="3" id="KW-0732">Signal</keyword>
<evidence type="ECO:0000256" key="1">
    <source>
        <dbReference type="ARBA" id="ARBA00023157"/>
    </source>
</evidence>
<evidence type="ECO:0000256" key="2">
    <source>
        <dbReference type="SAM" id="MobiDB-lite"/>
    </source>
</evidence>
<gene>
    <name evidence="5" type="ORF">IV203_038046</name>
</gene>
<proteinExistence type="predicted"/>
<protein>
    <submittedName>
        <fullName evidence="5">Trypsin</fullName>
    </submittedName>
</protein>
<evidence type="ECO:0000256" key="3">
    <source>
        <dbReference type="SAM" id="SignalP"/>
    </source>
</evidence>
<dbReference type="PANTHER" id="PTHR24276">
    <property type="entry name" value="POLYSERASE-RELATED"/>
    <property type="match status" value="1"/>
</dbReference>
<keyword evidence="6" id="KW-1185">Reference proteome</keyword>
<feature type="region of interest" description="Disordered" evidence="2">
    <location>
        <begin position="407"/>
        <end position="465"/>
    </location>
</feature>
<sequence>MRFPTPAALLFATVSSFVSAAAGKAVEAEISSSAGVTTDTGNNGRFKHRTLSEAFKSRAGKNLGQNVKEAPAEPKTTFKARQLNVTGDEPEFLIVDGFQVPNRDMYPFFVALLGPSDVQATCGGSLIAPNVVLTAASCADGFSYVGEPVVVGAYNLDDPFNAIVLEQIIQPQFRVGSPAEDVVKNDLMLLLLDTEFELDEEDYMRLSNYEEDMEPGVEATIIGFGNTAQDGIAIPDTLQQGNQPIWFDGDCEIVWGAQTTPSNVDGDIELCGGGRTFQEASAFGDIGGPLFVQVDDLNYQIGVFSWGPVDETAPGIPSVYAQIPLNENGFDWIRQTVCGEWEVEALFCIECESDCECPETYECICYEEIESRRRLNKRNEIENKLMHLNEGFLSPDNGKEEATYDINSQQKAGENKATENSSGHRRNKRGARKLQSPTDGKGKGSKGCKSSSTVKRCDSGEAGYCFRSDTSLVDDFAGGKKS</sequence>
<dbReference type="GO" id="GO:0006508">
    <property type="term" value="P:proteolysis"/>
    <property type="evidence" value="ECO:0007669"/>
    <property type="project" value="InterPro"/>
</dbReference>
<evidence type="ECO:0000313" key="5">
    <source>
        <dbReference type="EMBL" id="KAG7364843.1"/>
    </source>
</evidence>
<reference evidence="5" key="2">
    <citation type="submission" date="2021-04" db="EMBL/GenBank/DDBJ databases">
        <authorList>
            <person name="Podell S."/>
        </authorList>
    </citation>
    <scope>NUCLEOTIDE SEQUENCE</scope>
    <source>
        <strain evidence="5">Hildebrandi</strain>
    </source>
</reference>
<feature type="compositionally biased region" description="Basic residues" evidence="2">
    <location>
        <begin position="423"/>
        <end position="432"/>
    </location>
</feature>
<dbReference type="Proteomes" id="UP000693970">
    <property type="component" value="Unassembled WGS sequence"/>
</dbReference>
<dbReference type="PROSITE" id="PS50240">
    <property type="entry name" value="TRYPSIN_DOM"/>
    <property type="match status" value="1"/>
</dbReference>
<comment type="caution">
    <text evidence="5">The sequence shown here is derived from an EMBL/GenBank/DDBJ whole genome shotgun (WGS) entry which is preliminary data.</text>
</comment>
<organism evidence="5 6">
    <name type="scientific">Nitzschia inconspicua</name>
    <dbReference type="NCBI Taxonomy" id="303405"/>
    <lineage>
        <taxon>Eukaryota</taxon>
        <taxon>Sar</taxon>
        <taxon>Stramenopiles</taxon>
        <taxon>Ochrophyta</taxon>
        <taxon>Bacillariophyta</taxon>
        <taxon>Bacillariophyceae</taxon>
        <taxon>Bacillariophycidae</taxon>
        <taxon>Bacillariales</taxon>
        <taxon>Bacillariaceae</taxon>
        <taxon>Nitzschia</taxon>
    </lineage>
</organism>
<keyword evidence="1" id="KW-1015">Disulfide bond</keyword>
<dbReference type="PANTHER" id="PTHR24276:SF91">
    <property type="entry name" value="AT26814P-RELATED"/>
    <property type="match status" value="1"/>
</dbReference>
<dbReference type="CDD" id="cd00190">
    <property type="entry name" value="Tryp_SPc"/>
    <property type="match status" value="1"/>
</dbReference>
<dbReference type="InterPro" id="IPR050430">
    <property type="entry name" value="Peptidase_S1"/>
</dbReference>
<dbReference type="Pfam" id="PF00089">
    <property type="entry name" value="Trypsin"/>
    <property type="match status" value="1"/>
</dbReference>
<accession>A0A9K3PYZ1</accession>
<feature type="signal peptide" evidence="3">
    <location>
        <begin position="1"/>
        <end position="23"/>
    </location>
</feature>
<evidence type="ECO:0000259" key="4">
    <source>
        <dbReference type="PROSITE" id="PS50240"/>
    </source>
</evidence>
<dbReference type="InterPro" id="IPR001254">
    <property type="entry name" value="Trypsin_dom"/>
</dbReference>
<name>A0A9K3PYZ1_9STRA</name>
<dbReference type="GO" id="GO:0004252">
    <property type="term" value="F:serine-type endopeptidase activity"/>
    <property type="evidence" value="ECO:0007669"/>
    <property type="project" value="InterPro"/>
</dbReference>